<evidence type="ECO:0000313" key="1">
    <source>
        <dbReference type="EMBL" id="SBR27456.1"/>
    </source>
</evidence>
<dbReference type="EMBL" id="HAEE01007406">
    <property type="protein sequence ID" value="SBR27456.1"/>
    <property type="molecule type" value="Transcribed_RNA"/>
</dbReference>
<reference evidence="1" key="1">
    <citation type="submission" date="2016-05" db="EMBL/GenBank/DDBJ databases">
        <authorList>
            <person name="Lavstsen T."/>
            <person name="Jespersen J.S."/>
        </authorList>
    </citation>
    <scope>NUCLEOTIDE SEQUENCE</scope>
    <source>
        <tissue evidence="1">Brain</tissue>
    </source>
</reference>
<accession>A0A1A8K5D4</accession>
<feature type="non-terminal residue" evidence="1">
    <location>
        <position position="38"/>
    </location>
</feature>
<proteinExistence type="predicted"/>
<gene>
    <name evidence="1" type="primary">SATL1</name>
</gene>
<dbReference type="AlphaFoldDB" id="A0A1A8K5D4"/>
<reference evidence="1" key="2">
    <citation type="submission" date="2016-06" db="EMBL/GenBank/DDBJ databases">
        <title>The genome of a short-lived fish provides insights into sex chromosome evolution and the genetic control of aging.</title>
        <authorList>
            <person name="Reichwald K."/>
            <person name="Felder M."/>
            <person name="Petzold A."/>
            <person name="Koch P."/>
            <person name="Groth M."/>
            <person name="Platzer M."/>
        </authorList>
    </citation>
    <scope>NUCLEOTIDE SEQUENCE</scope>
    <source>
        <tissue evidence="1">Brain</tissue>
    </source>
</reference>
<protein>
    <submittedName>
        <fullName evidence="1">Uncharacterized protein</fullName>
    </submittedName>
</protein>
<organism evidence="1">
    <name type="scientific">Nothobranchius kuhntae</name>
    <name type="common">Beira killifish</name>
    <dbReference type="NCBI Taxonomy" id="321403"/>
    <lineage>
        <taxon>Eukaryota</taxon>
        <taxon>Metazoa</taxon>
        <taxon>Chordata</taxon>
        <taxon>Craniata</taxon>
        <taxon>Vertebrata</taxon>
        <taxon>Euteleostomi</taxon>
        <taxon>Actinopterygii</taxon>
        <taxon>Neopterygii</taxon>
        <taxon>Teleostei</taxon>
        <taxon>Neoteleostei</taxon>
        <taxon>Acanthomorphata</taxon>
        <taxon>Ovalentaria</taxon>
        <taxon>Atherinomorphae</taxon>
        <taxon>Cyprinodontiformes</taxon>
        <taxon>Nothobranchiidae</taxon>
        <taxon>Nothobranchius</taxon>
    </lineage>
</organism>
<feature type="non-terminal residue" evidence="1">
    <location>
        <position position="1"/>
    </location>
</feature>
<sequence length="38" mass="4598">GCVLVKFWRYDTYHDTEEAIQYITIYCDTFSQMILAIF</sequence>
<name>A0A1A8K5D4_NOTKU</name>